<organism evidence="14 15">
    <name type="scientific">Roseiconus lacunae</name>
    <dbReference type="NCBI Taxonomy" id="2605694"/>
    <lineage>
        <taxon>Bacteria</taxon>
        <taxon>Pseudomonadati</taxon>
        <taxon>Planctomycetota</taxon>
        <taxon>Planctomycetia</taxon>
        <taxon>Pirellulales</taxon>
        <taxon>Pirellulaceae</taxon>
        <taxon>Roseiconus</taxon>
    </lineage>
</organism>
<evidence type="ECO:0000259" key="12">
    <source>
        <dbReference type="PROSITE" id="PS50110"/>
    </source>
</evidence>
<dbReference type="PANTHER" id="PTHR43065:SF46">
    <property type="entry name" value="C4-DICARBOXYLATE TRANSPORT SENSOR PROTEIN DCTB"/>
    <property type="match status" value="1"/>
</dbReference>
<dbReference type="InterPro" id="IPR001789">
    <property type="entry name" value="Sig_transdc_resp-reg_receiver"/>
</dbReference>
<feature type="domain" description="PAS" evidence="13">
    <location>
        <begin position="188"/>
        <end position="251"/>
    </location>
</feature>
<comment type="caution">
    <text evidence="14">The sequence shown here is derived from an EMBL/GenBank/DDBJ whole genome shotgun (WGS) entry which is preliminary data.</text>
</comment>
<dbReference type="Gene3D" id="3.40.50.2300">
    <property type="match status" value="1"/>
</dbReference>
<dbReference type="InterPro" id="IPR005467">
    <property type="entry name" value="His_kinase_dom"/>
</dbReference>
<keyword evidence="3 9" id="KW-0597">Phosphoprotein</keyword>
<evidence type="ECO:0000256" key="1">
    <source>
        <dbReference type="ARBA" id="ARBA00000085"/>
    </source>
</evidence>
<sequence length="600" mass="66769">MRLNSDQEYRHILIIDDNESIHADFDKILRHTSNHSELDQLDLELFGPGDEQVEQVDFKLEHAFQGRDGLEILKKSLSEGETFGAAFVDMRMPPGWDGVETIKHLWDVDPCLQVVICTAYSDHEWSKIVENLGQTDRLLILKKPFDEIEVVQLATSLCEKRRLLDLSRQKMESLEHTVDEQSLELQDALENAETLIQSISSILVSLDSNGLVSRWNPIAEQVFGIREPDAIGKAWNELSINWVVPENVQRLVSAGSAKGPVRESIQFLDSAGSTLTLEFHVFPIVDEASSAARLILANDITLQIMLKSQLDQAQRLESVGQLAAGVAHEINTPMQYISDNIRYVSKTYQRLKALLDCLPSLIDDSISDEEFLTLRGQVIGSTTKRKLDDWITQIPEALSDSIVGVDAVAKIVSAMKEFCHPGRDEKSLLSLNHILNSTITVARNEWKHTAELETDFSDDLPDLLGFPSELNQAFLNIIVNAVHAIRDQIEGERIGRGVIRISTRAERSSVIVEISDNGGGIPSSVRDRVFEPFFTTKDIGKGTGQGLAIARSVIVDKHGGTLSFDVEEGEGTKFIIELPLTVDDAIEETDANEIQMEAVS</sequence>
<dbReference type="Proteomes" id="UP001239462">
    <property type="component" value="Unassembled WGS sequence"/>
</dbReference>
<dbReference type="SUPFAM" id="SSF55874">
    <property type="entry name" value="ATPase domain of HSP90 chaperone/DNA topoisomerase II/histidine kinase"/>
    <property type="match status" value="1"/>
</dbReference>
<comment type="catalytic activity">
    <reaction evidence="1">
        <text>ATP + protein L-histidine = ADP + protein N-phospho-L-histidine.</text>
        <dbReference type="EC" id="2.7.13.3"/>
    </reaction>
</comment>
<dbReference type="PROSITE" id="PS50109">
    <property type="entry name" value="HIS_KIN"/>
    <property type="match status" value="1"/>
</dbReference>
<evidence type="ECO:0000256" key="3">
    <source>
        <dbReference type="ARBA" id="ARBA00022553"/>
    </source>
</evidence>
<dbReference type="InterPro" id="IPR013767">
    <property type="entry name" value="PAS_fold"/>
</dbReference>
<dbReference type="InterPro" id="IPR036890">
    <property type="entry name" value="HATPase_C_sf"/>
</dbReference>
<dbReference type="Gene3D" id="3.30.450.20">
    <property type="entry name" value="PAS domain"/>
    <property type="match status" value="1"/>
</dbReference>
<evidence type="ECO:0000259" key="13">
    <source>
        <dbReference type="PROSITE" id="PS50112"/>
    </source>
</evidence>
<dbReference type="EMBL" id="JASZZN010000002">
    <property type="protein sequence ID" value="MDM4014381.1"/>
    <property type="molecule type" value="Genomic_DNA"/>
</dbReference>
<keyword evidence="10" id="KW-0175">Coiled coil</keyword>
<evidence type="ECO:0000256" key="9">
    <source>
        <dbReference type="PROSITE-ProRule" id="PRU00169"/>
    </source>
</evidence>
<dbReference type="InterPro" id="IPR036097">
    <property type="entry name" value="HisK_dim/P_sf"/>
</dbReference>
<proteinExistence type="predicted"/>
<dbReference type="SMART" id="SM00091">
    <property type="entry name" value="PAS"/>
    <property type="match status" value="1"/>
</dbReference>
<keyword evidence="8" id="KW-0902">Two-component regulatory system</keyword>
<dbReference type="SUPFAM" id="SSF55785">
    <property type="entry name" value="PYP-like sensor domain (PAS domain)"/>
    <property type="match status" value="1"/>
</dbReference>
<dbReference type="EC" id="2.7.13.3" evidence="2"/>
<protein>
    <recommendedName>
        <fullName evidence="2">histidine kinase</fullName>
        <ecNumber evidence="2">2.7.13.3</ecNumber>
    </recommendedName>
</protein>
<dbReference type="SMART" id="SM00387">
    <property type="entry name" value="HATPase_c"/>
    <property type="match status" value="1"/>
</dbReference>
<feature type="coiled-coil region" evidence="10">
    <location>
        <begin position="164"/>
        <end position="198"/>
    </location>
</feature>
<evidence type="ECO:0000313" key="14">
    <source>
        <dbReference type="EMBL" id="MDM4014381.1"/>
    </source>
</evidence>
<evidence type="ECO:0000256" key="10">
    <source>
        <dbReference type="SAM" id="Coils"/>
    </source>
</evidence>
<dbReference type="PANTHER" id="PTHR43065">
    <property type="entry name" value="SENSOR HISTIDINE KINASE"/>
    <property type="match status" value="1"/>
</dbReference>
<dbReference type="Gene3D" id="1.10.287.130">
    <property type="match status" value="1"/>
</dbReference>
<gene>
    <name evidence="14" type="ORF">QTN89_02985</name>
</gene>
<reference evidence="14 15" key="1">
    <citation type="submission" date="2023-06" db="EMBL/GenBank/DDBJ databases">
        <title>Roseiconus lacunae JC819 isolated from Gulf of Mannar region, Tamil Nadu.</title>
        <authorList>
            <person name="Pk S."/>
            <person name="Ch S."/>
            <person name="Ch V.R."/>
        </authorList>
    </citation>
    <scope>NUCLEOTIDE SEQUENCE [LARGE SCALE GENOMIC DNA]</scope>
    <source>
        <strain evidence="14 15">JC819</strain>
    </source>
</reference>
<dbReference type="Gene3D" id="3.30.565.10">
    <property type="entry name" value="Histidine kinase-like ATPase, C-terminal domain"/>
    <property type="match status" value="1"/>
</dbReference>
<dbReference type="NCBIfam" id="TIGR00229">
    <property type="entry name" value="sensory_box"/>
    <property type="match status" value="1"/>
</dbReference>
<evidence type="ECO:0000259" key="11">
    <source>
        <dbReference type="PROSITE" id="PS50109"/>
    </source>
</evidence>
<keyword evidence="5" id="KW-0547">Nucleotide-binding</keyword>
<feature type="domain" description="Histidine kinase" evidence="11">
    <location>
        <begin position="325"/>
        <end position="582"/>
    </location>
</feature>
<dbReference type="InterPro" id="IPR035965">
    <property type="entry name" value="PAS-like_dom_sf"/>
</dbReference>
<dbReference type="Pfam" id="PF00989">
    <property type="entry name" value="PAS"/>
    <property type="match status" value="1"/>
</dbReference>
<dbReference type="SUPFAM" id="SSF47384">
    <property type="entry name" value="Homodimeric domain of signal transducing histidine kinase"/>
    <property type="match status" value="1"/>
</dbReference>
<evidence type="ECO:0000313" key="15">
    <source>
        <dbReference type="Proteomes" id="UP001239462"/>
    </source>
</evidence>
<evidence type="ECO:0000256" key="5">
    <source>
        <dbReference type="ARBA" id="ARBA00022741"/>
    </source>
</evidence>
<feature type="domain" description="Response regulatory" evidence="12">
    <location>
        <begin position="11"/>
        <end position="158"/>
    </location>
</feature>
<keyword evidence="4" id="KW-0808">Transferase</keyword>
<evidence type="ECO:0000256" key="2">
    <source>
        <dbReference type="ARBA" id="ARBA00012438"/>
    </source>
</evidence>
<name>A0ABT7PDU1_9BACT</name>
<accession>A0ABT7PDU1</accession>
<dbReference type="PRINTS" id="PR00344">
    <property type="entry name" value="BCTRLSENSOR"/>
</dbReference>
<evidence type="ECO:0000256" key="4">
    <source>
        <dbReference type="ARBA" id="ARBA00022679"/>
    </source>
</evidence>
<dbReference type="InterPro" id="IPR003594">
    <property type="entry name" value="HATPase_dom"/>
</dbReference>
<evidence type="ECO:0000256" key="8">
    <source>
        <dbReference type="ARBA" id="ARBA00023012"/>
    </source>
</evidence>
<dbReference type="InterPro" id="IPR011006">
    <property type="entry name" value="CheY-like_superfamily"/>
</dbReference>
<keyword evidence="15" id="KW-1185">Reference proteome</keyword>
<dbReference type="GO" id="GO:0005524">
    <property type="term" value="F:ATP binding"/>
    <property type="evidence" value="ECO:0007669"/>
    <property type="project" value="UniProtKB-KW"/>
</dbReference>
<dbReference type="PROSITE" id="PS50112">
    <property type="entry name" value="PAS"/>
    <property type="match status" value="1"/>
</dbReference>
<dbReference type="InterPro" id="IPR004358">
    <property type="entry name" value="Sig_transdc_His_kin-like_C"/>
</dbReference>
<dbReference type="RefSeq" id="WP_289162149.1">
    <property type="nucleotide sequence ID" value="NZ_JASZZN010000002.1"/>
</dbReference>
<dbReference type="InterPro" id="IPR000014">
    <property type="entry name" value="PAS"/>
</dbReference>
<keyword evidence="6" id="KW-0418">Kinase</keyword>
<evidence type="ECO:0000256" key="7">
    <source>
        <dbReference type="ARBA" id="ARBA00022840"/>
    </source>
</evidence>
<feature type="modified residue" description="4-aspartylphosphate" evidence="9">
    <location>
        <position position="89"/>
    </location>
</feature>
<dbReference type="Pfam" id="PF02518">
    <property type="entry name" value="HATPase_c"/>
    <property type="match status" value="1"/>
</dbReference>
<keyword evidence="7 14" id="KW-0067">ATP-binding</keyword>
<dbReference type="PROSITE" id="PS50110">
    <property type="entry name" value="RESPONSE_REGULATORY"/>
    <property type="match status" value="1"/>
</dbReference>
<evidence type="ECO:0000256" key="6">
    <source>
        <dbReference type="ARBA" id="ARBA00022777"/>
    </source>
</evidence>
<dbReference type="CDD" id="cd00130">
    <property type="entry name" value="PAS"/>
    <property type="match status" value="1"/>
</dbReference>
<dbReference type="SUPFAM" id="SSF52172">
    <property type="entry name" value="CheY-like"/>
    <property type="match status" value="1"/>
</dbReference>